<organism evidence="1">
    <name type="scientific">viral metagenome</name>
    <dbReference type="NCBI Taxonomy" id="1070528"/>
    <lineage>
        <taxon>unclassified sequences</taxon>
        <taxon>metagenomes</taxon>
        <taxon>organismal metagenomes</taxon>
    </lineage>
</organism>
<dbReference type="EMBL" id="MN740472">
    <property type="protein sequence ID" value="QHU28561.1"/>
    <property type="molecule type" value="Genomic_DNA"/>
</dbReference>
<accession>A0A6C0LFU4</accession>
<evidence type="ECO:0000313" key="1">
    <source>
        <dbReference type="EMBL" id="QHU28561.1"/>
    </source>
</evidence>
<dbReference type="AlphaFoldDB" id="A0A6C0LFU4"/>
<dbReference type="PANTHER" id="PTHR37490">
    <property type="entry name" value="EXPRESSED PROTEIN"/>
    <property type="match status" value="1"/>
</dbReference>
<name>A0A6C0LFU4_9ZZZZ</name>
<protein>
    <recommendedName>
        <fullName evidence="2">Glycosyltransferase</fullName>
    </recommendedName>
</protein>
<reference evidence="1" key="1">
    <citation type="journal article" date="2020" name="Nature">
        <title>Giant virus diversity and host interactions through global metagenomics.</title>
        <authorList>
            <person name="Schulz F."/>
            <person name="Roux S."/>
            <person name="Paez-Espino D."/>
            <person name="Jungbluth S."/>
            <person name="Walsh D.A."/>
            <person name="Denef V.J."/>
            <person name="McMahon K.D."/>
            <person name="Konstantinidis K.T."/>
            <person name="Eloe-Fadrosh E.A."/>
            <person name="Kyrpides N.C."/>
            <person name="Woyke T."/>
        </authorList>
    </citation>
    <scope>NUCLEOTIDE SEQUENCE</scope>
    <source>
        <strain evidence="1">GVMAG-M-3300027770-73</strain>
    </source>
</reference>
<dbReference type="PANTHER" id="PTHR37490:SF1">
    <property type="entry name" value="GLYCOSYLTRANSFERASE 2-LIKE DOMAIN-CONTAINING PROTEIN"/>
    <property type="match status" value="1"/>
</dbReference>
<evidence type="ECO:0008006" key="2">
    <source>
        <dbReference type="Google" id="ProtNLM"/>
    </source>
</evidence>
<proteinExistence type="predicted"/>
<dbReference type="InterPro" id="IPR021838">
    <property type="entry name" value="DUF3431"/>
</dbReference>
<dbReference type="Pfam" id="PF11913">
    <property type="entry name" value="DUF3431"/>
    <property type="match status" value="1"/>
</dbReference>
<sequence>MKNIKIVVSRYNEDLHWLDESPFNEYEYIVYNKSDNDNFCKTNVTSIIHLPNIGKCDHTYLYHIVHNFENLNEILVFLPGSLDISYKKAKAVEMLERIKINNYENAIFIGEYSNNILKEFYNFTIDSHRTTYVNNFEKENSCHVSPANIRPFGKWYLHNFGNISINYYTFWGIFSVHKNDIIQHPKYRYEKLLSQLQVFSPEAGHFTERSWGAIFYPMKSTKVLIRNIPRFNQYGNKKRLKFFKEKMYKPRRVMVFVKK</sequence>